<organism evidence="3">
    <name type="scientific">Capitella teleta</name>
    <name type="common">Polychaete worm</name>
    <dbReference type="NCBI Taxonomy" id="283909"/>
    <lineage>
        <taxon>Eukaryota</taxon>
        <taxon>Metazoa</taxon>
        <taxon>Spiralia</taxon>
        <taxon>Lophotrochozoa</taxon>
        <taxon>Annelida</taxon>
        <taxon>Polychaeta</taxon>
        <taxon>Sedentaria</taxon>
        <taxon>Scolecida</taxon>
        <taxon>Capitellidae</taxon>
        <taxon>Capitella</taxon>
    </lineage>
</organism>
<evidence type="ECO:0000313" key="5">
    <source>
        <dbReference type="Proteomes" id="UP000014760"/>
    </source>
</evidence>
<feature type="compositionally biased region" description="Basic and acidic residues" evidence="2">
    <location>
        <begin position="30"/>
        <end position="43"/>
    </location>
</feature>
<dbReference type="Proteomes" id="UP000014760">
    <property type="component" value="Unassembled WGS sequence"/>
</dbReference>
<dbReference type="EMBL" id="AMQN01018275">
    <property type="status" value="NOT_ANNOTATED_CDS"/>
    <property type="molecule type" value="Genomic_DNA"/>
</dbReference>
<proteinExistence type="predicted"/>
<feature type="compositionally biased region" description="Basic and acidic residues" evidence="2">
    <location>
        <begin position="7"/>
        <end position="17"/>
    </location>
</feature>
<dbReference type="InterPro" id="IPR017956">
    <property type="entry name" value="AT_hook_DNA-bd_motif"/>
</dbReference>
<feature type="compositionally biased region" description="Basic and acidic residues" evidence="2">
    <location>
        <begin position="299"/>
        <end position="314"/>
    </location>
</feature>
<gene>
    <name evidence="3" type="ORF">CAPTEDRAFT_220052</name>
</gene>
<dbReference type="EnsemblMetazoa" id="CapteT220052">
    <property type="protein sequence ID" value="CapteP220052"/>
    <property type="gene ID" value="CapteG220052"/>
</dbReference>
<accession>R7VGY9</accession>
<keyword evidence="5" id="KW-1185">Reference proteome</keyword>
<feature type="coiled-coil region" evidence="1">
    <location>
        <begin position="266"/>
        <end position="293"/>
    </location>
</feature>
<feature type="region of interest" description="Disordered" evidence="2">
    <location>
        <begin position="193"/>
        <end position="241"/>
    </location>
</feature>
<reference evidence="4" key="3">
    <citation type="submission" date="2015-06" db="UniProtKB">
        <authorList>
            <consortium name="EnsemblMetazoa"/>
        </authorList>
    </citation>
    <scope>IDENTIFICATION</scope>
</reference>
<reference evidence="5" key="1">
    <citation type="submission" date="2012-12" db="EMBL/GenBank/DDBJ databases">
        <authorList>
            <person name="Hellsten U."/>
            <person name="Grimwood J."/>
            <person name="Chapman J.A."/>
            <person name="Shapiro H."/>
            <person name="Aerts A."/>
            <person name="Otillar R.P."/>
            <person name="Terry A.Y."/>
            <person name="Boore J.L."/>
            <person name="Simakov O."/>
            <person name="Marletaz F."/>
            <person name="Cho S.-J."/>
            <person name="Edsinger-Gonzales E."/>
            <person name="Havlak P."/>
            <person name="Kuo D.-H."/>
            <person name="Larsson T."/>
            <person name="Lv J."/>
            <person name="Arendt D."/>
            <person name="Savage R."/>
            <person name="Osoegawa K."/>
            <person name="de Jong P."/>
            <person name="Lindberg D.R."/>
            <person name="Seaver E.C."/>
            <person name="Weisblat D.A."/>
            <person name="Putnam N.H."/>
            <person name="Grigoriev I.V."/>
            <person name="Rokhsar D.S."/>
        </authorList>
    </citation>
    <scope>NUCLEOTIDE SEQUENCE</scope>
    <source>
        <strain evidence="5">I ESC-2004</strain>
    </source>
</reference>
<feature type="region of interest" description="Disordered" evidence="2">
    <location>
        <begin position="1"/>
        <end position="117"/>
    </location>
</feature>
<evidence type="ECO:0000256" key="2">
    <source>
        <dbReference type="SAM" id="MobiDB-lite"/>
    </source>
</evidence>
<dbReference type="AlphaFoldDB" id="R7VGY9"/>
<name>R7VGY9_CAPTE</name>
<dbReference type="GO" id="GO:0003677">
    <property type="term" value="F:DNA binding"/>
    <property type="evidence" value="ECO:0007669"/>
    <property type="project" value="InterPro"/>
</dbReference>
<dbReference type="SMART" id="SM00384">
    <property type="entry name" value="AT_hook"/>
    <property type="match status" value="5"/>
</dbReference>
<feature type="compositionally biased region" description="Low complexity" evidence="2">
    <location>
        <begin position="85"/>
        <end position="100"/>
    </location>
</feature>
<dbReference type="EMBL" id="KB294137">
    <property type="protein sequence ID" value="ELU14960.1"/>
    <property type="molecule type" value="Genomic_DNA"/>
</dbReference>
<evidence type="ECO:0000313" key="3">
    <source>
        <dbReference type="EMBL" id="ELU14960.1"/>
    </source>
</evidence>
<keyword evidence="1" id="KW-0175">Coiled coil</keyword>
<protein>
    <submittedName>
        <fullName evidence="3 4">Uncharacterized protein</fullName>
    </submittedName>
</protein>
<reference evidence="3 5" key="2">
    <citation type="journal article" date="2013" name="Nature">
        <title>Insights into bilaterian evolution from three spiralian genomes.</title>
        <authorList>
            <person name="Simakov O."/>
            <person name="Marletaz F."/>
            <person name="Cho S.J."/>
            <person name="Edsinger-Gonzales E."/>
            <person name="Havlak P."/>
            <person name="Hellsten U."/>
            <person name="Kuo D.H."/>
            <person name="Larsson T."/>
            <person name="Lv J."/>
            <person name="Arendt D."/>
            <person name="Savage R."/>
            <person name="Osoegawa K."/>
            <person name="de Jong P."/>
            <person name="Grimwood J."/>
            <person name="Chapman J.A."/>
            <person name="Shapiro H."/>
            <person name="Aerts A."/>
            <person name="Otillar R.P."/>
            <person name="Terry A.Y."/>
            <person name="Boore J.L."/>
            <person name="Grigoriev I.V."/>
            <person name="Lindberg D.R."/>
            <person name="Seaver E.C."/>
            <person name="Weisblat D.A."/>
            <person name="Putnam N.H."/>
            <person name="Rokhsar D.S."/>
        </authorList>
    </citation>
    <scope>NUCLEOTIDE SEQUENCE</scope>
    <source>
        <strain evidence="3 5">I ESC-2004</strain>
    </source>
</reference>
<dbReference type="PRINTS" id="PR00929">
    <property type="entry name" value="ATHOOK"/>
</dbReference>
<feature type="region of interest" description="Disordered" evidence="2">
    <location>
        <begin position="299"/>
        <end position="320"/>
    </location>
</feature>
<evidence type="ECO:0000313" key="4">
    <source>
        <dbReference type="EnsemblMetazoa" id="CapteP220052"/>
    </source>
</evidence>
<dbReference type="HOGENOM" id="CLU_869425_0_0_1"/>
<evidence type="ECO:0000256" key="1">
    <source>
        <dbReference type="SAM" id="Coils"/>
    </source>
</evidence>
<sequence length="320" mass="35517">MAQVEVDLAKLEPHSEPNEEMIPDSGPEPSDEKPPPESPAIEKKKQKRYYIPTGRPRGRPRKDASELARPRPGTRPRGRPRKSDSASSSVPCSSVGKSKSQSQRKLREILPKPASQPVPIAHPVRVIQPVPLAPPVANESIIGSVSMVKDCSCDDPDEEKVFVIPPPIAVIPPRGRPRGRPKTISRNVAVDPPRALLPKPTESPSTFIPADPPVKRGRGRPRIHPRPPPGTPRRGRGRPRIHHRPEDIIIKDLSLEEELDRLQSLVMKKDTIIKRLKRQLTRLQEADDEHLMRVKLEMNAEKEGVVSSSEEDKAPSGSES</sequence>
<feature type="compositionally biased region" description="Basic residues" evidence="2">
    <location>
        <begin position="215"/>
        <end position="225"/>
    </location>
</feature>